<dbReference type="AlphaFoldDB" id="A0A7Y9XMI9"/>
<dbReference type="PROSITE" id="PS50405">
    <property type="entry name" value="GST_CTER"/>
    <property type="match status" value="1"/>
</dbReference>
<dbReference type="PROSITE" id="PS50404">
    <property type="entry name" value="GST_NTER"/>
    <property type="match status" value="1"/>
</dbReference>
<evidence type="ECO:0000313" key="3">
    <source>
        <dbReference type="EMBL" id="NYH72899.1"/>
    </source>
</evidence>
<feature type="domain" description="GST C-terminal" evidence="2">
    <location>
        <begin position="93"/>
        <end position="209"/>
    </location>
</feature>
<feature type="domain" description="GST N-terminal" evidence="1">
    <location>
        <begin position="9"/>
        <end position="91"/>
    </location>
</feature>
<dbReference type="GO" id="GO:0004364">
    <property type="term" value="F:glutathione transferase activity"/>
    <property type="evidence" value="ECO:0007669"/>
    <property type="project" value="UniProtKB-EC"/>
</dbReference>
<keyword evidence="3" id="KW-0808">Transferase</keyword>
<organism evidence="3 4">
    <name type="scientific">Phytopseudomonas flavescens</name>
    <dbReference type="NCBI Taxonomy" id="29435"/>
    <lineage>
        <taxon>Bacteria</taxon>
        <taxon>Pseudomonadati</taxon>
        <taxon>Pseudomonadota</taxon>
        <taxon>Gammaproteobacteria</taxon>
        <taxon>Pseudomonadales</taxon>
        <taxon>Pseudomonadaceae</taxon>
        <taxon>Phytopseudomonas</taxon>
    </lineage>
</organism>
<dbReference type="Gene3D" id="1.20.1050.10">
    <property type="match status" value="1"/>
</dbReference>
<dbReference type="SUPFAM" id="SSF47616">
    <property type="entry name" value="GST C-terminal domain-like"/>
    <property type="match status" value="1"/>
</dbReference>
<gene>
    <name evidence="3" type="ORF">FHR27_001509</name>
</gene>
<proteinExistence type="predicted"/>
<dbReference type="SFLD" id="SFLDS00019">
    <property type="entry name" value="Glutathione_Transferase_(cytos"/>
    <property type="match status" value="1"/>
</dbReference>
<dbReference type="Pfam" id="PF13409">
    <property type="entry name" value="GST_N_2"/>
    <property type="match status" value="1"/>
</dbReference>
<evidence type="ECO:0000259" key="1">
    <source>
        <dbReference type="PROSITE" id="PS50404"/>
    </source>
</evidence>
<evidence type="ECO:0000313" key="4">
    <source>
        <dbReference type="Proteomes" id="UP000578688"/>
    </source>
</evidence>
<sequence>MTIGQEDLNMYKVYGDYRSGNCYKVKLMLTLLGKPFEWVPIDIFKGETQSPEFLAKNPNGRIPVLELEDGSYLWESNAILNFLADGSEFLQTEPRLRTQVLQWQFFEQYSHEPYIAVARRIQWLEGMPAARAEEYKVCQVRGHKALRVMERQLEQTPYLVGDRYSIADIALYAYTHVAHEGGFDLSGYPAVNAWLDRVASHPQHVTMLG</sequence>
<dbReference type="InterPro" id="IPR036249">
    <property type="entry name" value="Thioredoxin-like_sf"/>
</dbReference>
<protein>
    <submittedName>
        <fullName evidence="3">Glutathione S-transferase</fullName>
        <ecNumber evidence="3">2.5.1.18</ecNumber>
    </submittedName>
</protein>
<name>A0A7Y9XMI9_9GAMM</name>
<evidence type="ECO:0000259" key="2">
    <source>
        <dbReference type="PROSITE" id="PS50405"/>
    </source>
</evidence>
<dbReference type="EC" id="2.5.1.18" evidence="3"/>
<dbReference type="SUPFAM" id="SSF52833">
    <property type="entry name" value="Thioredoxin-like"/>
    <property type="match status" value="1"/>
</dbReference>
<dbReference type="EMBL" id="JACBYV010000001">
    <property type="protein sequence ID" value="NYH72899.1"/>
    <property type="molecule type" value="Genomic_DNA"/>
</dbReference>
<dbReference type="PANTHER" id="PTHR44051">
    <property type="entry name" value="GLUTATHIONE S-TRANSFERASE-RELATED"/>
    <property type="match status" value="1"/>
</dbReference>
<dbReference type="InterPro" id="IPR004045">
    <property type="entry name" value="Glutathione_S-Trfase_N"/>
</dbReference>
<dbReference type="InterPro" id="IPR040079">
    <property type="entry name" value="Glutathione_S-Trfase"/>
</dbReference>
<dbReference type="SFLD" id="SFLDG00358">
    <property type="entry name" value="Main_(cytGST)"/>
    <property type="match status" value="1"/>
</dbReference>
<dbReference type="Proteomes" id="UP000578688">
    <property type="component" value="Unassembled WGS sequence"/>
</dbReference>
<dbReference type="PANTHER" id="PTHR44051:SF2">
    <property type="entry name" value="HYPOTHETICAL GLUTATHIONE S-TRANSFERASE LIKE PROTEIN"/>
    <property type="match status" value="1"/>
</dbReference>
<dbReference type="InterPro" id="IPR036282">
    <property type="entry name" value="Glutathione-S-Trfase_C_sf"/>
</dbReference>
<keyword evidence="4" id="KW-1185">Reference proteome</keyword>
<dbReference type="InterPro" id="IPR004046">
    <property type="entry name" value="GST_C"/>
</dbReference>
<dbReference type="Gene3D" id="3.40.30.10">
    <property type="entry name" value="Glutaredoxin"/>
    <property type="match status" value="1"/>
</dbReference>
<dbReference type="Pfam" id="PF00043">
    <property type="entry name" value="GST_C"/>
    <property type="match status" value="1"/>
</dbReference>
<comment type="caution">
    <text evidence="3">The sequence shown here is derived from an EMBL/GenBank/DDBJ whole genome shotgun (WGS) entry which is preliminary data.</text>
</comment>
<reference evidence="3 4" key="1">
    <citation type="submission" date="2020-07" db="EMBL/GenBank/DDBJ databases">
        <title>Genomic analyses of the natural microbiome of Caenorhabditis elegans.</title>
        <authorList>
            <person name="Samuel B."/>
        </authorList>
    </citation>
    <scope>NUCLEOTIDE SEQUENCE [LARGE SCALE GENOMIC DNA]</scope>
    <source>
        <strain evidence="3 4">BIGb0408</strain>
    </source>
</reference>
<accession>A0A7Y9XMI9</accession>
<dbReference type="InterPro" id="IPR010987">
    <property type="entry name" value="Glutathione-S-Trfase_C-like"/>
</dbReference>
<dbReference type="SFLD" id="SFLDG01151">
    <property type="entry name" value="Main.2:_Nu-like"/>
    <property type="match status" value="1"/>
</dbReference>
<dbReference type="CDD" id="cd03056">
    <property type="entry name" value="GST_N_4"/>
    <property type="match status" value="1"/>
</dbReference>